<sequence length="77" mass="8153">MKQFKVYGSGCSNCVKTAELIAQAAAEQGEEIALEKVTDMKSIALAGVMKTPGVGLDGRIIHFGSVPAPELVRSWFA</sequence>
<comment type="caution">
    <text evidence="2">The sequence shown here is derived from an EMBL/GenBank/DDBJ whole genome shotgun (WGS) entry which is preliminary data.</text>
</comment>
<dbReference type="InterPro" id="IPR036249">
    <property type="entry name" value="Thioredoxin-like_sf"/>
</dbReference>
<keyword evidence="3" id="KW-1185">Reference proteome</keyword>
<dbReference type="PANTHER" id="PTHR36450">
    <property type="entry name" value="THIOREDOXIN"/>
    <property type="match status" value="1"/>
</dbReference>
<dbReference type="PANTHER" id="PTHR36450:SF1">
    <property type="entry name" value="THIOREDOXIN"/>
    <property type="match status" value="1"/>
</dbReference>
<dbReference type="EMBL" id="BAABFC010000025">
    <property type="protein sequence ID" value="GAA4503528.1"/>
    <property type="molecule type" value="Genomic_DNA"/>
</dbReference>
<accession>A0ABP8QMI8</accession>
<reference evidence="3" key="1">
    <citation type="journal article" date="2019" name="Int. J. Syst. Evol. Microbiol.">
        <title>The Global Catalogue of Microorganisms (GCM) 10K type strain sequencing project: providing services to taxonomists for standard genome sequencing and annotation.</title>
        <authorList>
            <consortium name="The Broad Institute Genomics Platform"/>
            <consortium name="The Broad Institute Genome Sequencing Center for Infectious Disease"/>
            <person name="Wu L."/>
            <person name="Ma J."/>
        </authorList>
    </citation>
    <scope>NUCLEOTIDE SEQUENCE [LARGE SCALE GENOMIC DNA]</scope>
    <source>
        <strain evidence="3">JCM 32226</strain>
    </source>
</reference>
<gene>
    <name evidence="2" type="ORF">GCM10023095_29950</name>
</gene>
<dbReference type="Pfam" id="PF13192">
    <property type="entry name" value="Thioredoxin_3"/>
    <property type="match status" value="1"/>
</dbReference>
<dbReference type="Proteomes" id="UP001501321">
    <property type="component" value="Unassembled WGS sequence"/>
</dbReference>
<proteinExistence type="predicted"/>
<organism evidence="2 3">
    <name type="scientific">Pseudaeromonas paramecii</name>
    <dbReference type="NCBI Taxonomy" id="2138166"/>
    <lineage>
        <taxon>Bacteria</taxon>
        <taxon>Pseudomonadati</taxon>
        <taxon>Pseudomonadota</taxon>
        <taxon>Gammaproteobacteria</taxon>
        <taxon>Aeromonadales</taxon>
        <taxon>Aeromonadaceae</taxon>
        <taxon>Pseudaeromonas</taxon>
    </lineage>
</organism>
<dbReference type="InterPro" id="IPR005243">
    <property type="entry name" value="THIRX-like_proc"/>
</dbReference>
<name>A0ABP8QMI8_9GAMM</name>
<feature type="domain" description="Thioredoxin-like fold" evidence="1">
    <location>
        <begin position="3"/>
        <end position="76"/>
    </location>
</feature>
<dbReference type="NCBIfam" id="TIGR00412">
    <property type="entry name" value="redox_disulf_2"/>
    <property type="match status" value="1"/>
</dbReference>
<evidence type="ECO:0000259" key="1">
    <source>
        <dbReference type="Pfam" id="PF13192"/>
    </source>
</evidence>
<dbReference type="RefSeq" id="WP_345014567.1">
    <property type="nucleotide sequence ID" value="NZ_BAABFC010000025.1"/>
</dbReference>
<evidence type="ECO:0000313" key="3">
    <source>
        <dbReference type="Proteomes" id="UP001501321"/>
    </source>
</evidence>
<protein>
    <recommendedName>
        <fullName evidence="1">Thioredoxin-like fold domain-containing protein</fullName>
    </recommendedName>
</protein>
<dbReference type="SUPFAM" id="SSF52833">
    <property type="entry name" value="Thioredoxin-like"/>
    <property type="match status" value="1"/>
</dbReference>
<evidence type="ECO:0000313" key="2">
    <source>
        <dbReference type="EMBL" id="GAA4503528.1"/>
    </source>
</evidence>
<dbReference type="Gene3D" id="3.40.30.10">
    <property type="entry name" value="Glutaredoxin"/>
    <property type="match status" value="1"/>
</dbReference>
<dbReference type="InterPro" id="IPR012336">
    <property type="entry name" value="Thioredoxin-like_fold"/>
</dbReference>